<evidence type="ECO:0000256" key="1">
    <source>
        <dbReference type="SAM" id="MobiDB-lite"/>
    </source>
</evidence>
<evidence type="ECO:0000313" key="2">
    <source>
        <dbReference type="EMBL" id="ETN43663.1"/>
    </source>
</evidence>
<dbReference type="GeneID" id="19970161"/>
<feature type="compositionally biased region" description="Polar residues" evidence="1">
    <location>
        <begin position="582"/>
        <end position="591"/>
    </location>
</feature>
<dbReference type="Proteomes" id="UP000030752">
    <property type="component" value="Unassembled WGS sequence"/>
</dbReference>
<keyword evidence="3" id="KW-1185">Reference proteome</keyword>
<accession>W2S6K1</accession>
<evidence type="ECO:0000313" key="3">
    <source>
        <dbReference type="Proteomes" id="UP000030752"/>
    </source>
</evidence>
<dbReference type="RefSeq" id="XP_008715399.1">
    <property type="nucleotide sequence ID" value="XM_008717177.1"/>
</dbReference>
<feature type="compositionally biased region" description="Low complexity" evidence="1">
    <location>
        <begin position="154"/>
        <end position="163"/>
    </location>
</feature>
<dbReference type="InParanoid" id="W2S6K1"/>
<proteinExistence type="predicted"/>
<dbReference type="EMBL" id="KB822718">
    <property type="protein sequence ID" value="ETN43663.1"/>
    <property type="molecule type" value="Genomic_DNA"/>
</dbReference>
<feature type="region of interest" description="Disordered" evidence="1">
    <location>
        <begin position="140"/>
        <end position="213"/>
    </location>
</feature>
<protein>
    <submittedName>
        <fullName evidence="2">Uncharacterized protein</fullName>
    </submittedName>
</protein>
<gene>
    <name evidence="2" type="ORF">HMPREF1541_02822</name>
</gene>
<name>W2S6K1_CYPE1</name>
<sequence>MPIRGRTLGMSIHDAGSSMEDDINAFLNHALNSSIPDGDCLIDEAKTRAAGLEHSLQDGDAGNNQYFAPIQVPNQCPQINNFDGNNSPRDATFTRSIARDFQSPSAGPYDRIPFVRPVPVPATEFSTDQDHDHNEAFQQLQRQPQHNGPLNRPLTTKSSKLSSASRVPHLSSTSEHHVGASSSNLVTLKPNQNDRSNERELSRPAGIRKPLRFDGNVQQRAGQHLARANGVNGVLDHGMVSTGTSNRARIPQANGILPNGHARLPPLRLSRAQYRALGTYAMTHGMRVPFKKGLGLPKYGRLAYMGPGRLVITASKDDKNIGVTAAGDGNKIENVSSHAYQHEMVSVSELNTPRMHTMPQLPAAAPILSSRADYEHLNSAYAYATPDGYYGQPSKAIGSQQTSANTDTGPTIAGSNKAGSNLLDLTPLEPTDLDAFDLELAAILTGAGFSDLTSSVPAHAGDENTRTDNGFSVAPSATQHIQHSNLSNFDAAHISAATPINFSPPQTFSQLDQRLDSNHFYPRLQPQLSTPTDFGPDTGFDIIDDLSDSDDYEASFVDNSGSEAALPQWHASYPHPLPPQPNASASFEPQTQQGVEVVQGSDSQKTAAGTPAMPLEQVAFPVQAPEHESLATQTESMLVPALNLDHQRAAQAPVLPASHQAEMTQDPDLELQLQPGQEPQPPQQGQSYEELTAEFLAQYGGFGATEIEAEDEPF</sequence>
<dbReference type="AlphaFoldDB" id="W2S6K1"/>
<reference evidence="2 3" key="1">
    <citation type="submission" date="2013-03" db="EMBL/GenBank/DDBJ databases">
        <title>The Genome Sequence of Phialophora europaea CBS 101466.</title>
        <authorList>
            <consortium name="The Broad Institute Genomics Platform"/>
            <person name="Cuomo C."/>
            <person name="de Hoog S."/>
            <person name="Gorbushina A."/>
            <person name="Walker B."/>
            <person name="Young S.K."/>
            <person name="Zeng Q."/>
            <person name="Gargeya S."/>
            <person name="Fitzgerald M."/>
            <person name="Haas B."/>
            <person name="Abouelleil A."/>
            <person name="Allen A.W."/>
            <person name="Alvarado L."/>
            <person name="Arachchi H.M."/>
            <person name="Berlin A.M."/>
            <person name="Chapman S.B."/>
            <person name="Gainer-Dewar J."/>
            <person name="Goldberg J."/>
            <person name="Griggs A."/>
            <person name="Gujja S."/>
            <person name="Hansen M."/>
            <person name="Howarth C."/>
            <person name="Imamovic A."/>
            <person name="Ireland A."/>
            <person name="Larimer J."/>
            <person name="McCowan C."/>
            <person name="Murphy C."/>
            <person name="Pearson M."/>
            <person name="Poon T.W."/>
            <person name="Priest M."/>
            <person name="Roberts A."/>
            <person name="Saif S."/>
            <person name="Shea T."/>
            <person name="Sisk P."/>
            <person name="Sykes S."/>
            <person name="Wortman J."/>
            <person name="Nusbaum C."/>
            <person name="Birren B."/>
        </authorList>
    </citation>
    <scope>NUCLEOTIDE SEQUENCE [LARGE SCALE GENOMIC DNA]</scope>
    <source>
        <strain evidence="2 3">CBS 101466</strain>
    </source>
</reference>
<dbReference type="VEuPathDB" id="FungiDB:HMPREF1541_02822"/>
<feature type="region of interest" description="Disordered" evidence="1">
    <location>
        <begin position="671"/>
        <end position="692"/>
    </location>
</feature>
<dbReference type="HOGENOM" id="CLU_386845_0_0_1"/>
<organism evidence="2 3">
    <name type="scientific">Cyphellophora europaea (strain CBS 101466)</name>
    <name type="common">Phialophora europaea</name>
    <dbReference type="NCBI Taxonomy" id="1220924"/>
    <lineage>
        <taxon>Eukaryota</taxon>
        <taxon>Fungi</taxon>
        <taxon>Dikarya</taxon>
        <taxon>Ascomycota</taxon>
        <taxon>Pezizomycotina</taxon>
        <taxon>Eurotiomycetes</taxon>
        <taxon>Chaetothyriomycetidae</taxon>
        <taxon>Chaetothyriales</taxon>
        <taxon>Cyphellophoraceae</taxon>
        <taxon>Cyphellophora</taxon>
    </lineage>
</organism>
<feature type="region of interest" description="Disordered" evidence="1">
    <location>
        <begin position="572"/>
        <end position="591"/>
    </location>
</feature>
<feature type="compositionally biased region" description="Polar residues" evidence="1">
    <location>
        <begin position="180"/>
        <end position="194"/>
    </location>
</feature>